<feature type="domain" description="AMP-dependent synthetase/ligase" evidence="10">
    <location>
        <begin position="555"/>
        <end position="902"/>
    </location>
</feature>
<protein>
    <recommendedName>
        <fullName evidence="4">Phenyloxazoline synthase MbtB</fullName>
    </recommendedName>
    <alternativeName>
        <fullName evidence="8">Mycobactin synthetase protein B</fullName>
    </alternativeName>
</protein>
<dbReference type="InterPro" id="IPR036736">
    <property type="entry name" value="ACP-like_sf"/>
</dbReference>
<sequence>MGVPDEQVGDTSNLFELGLGSLQLMRLTRWLKRSGAPVSFAALARDARLTAWHALVNSAPEPAGTDEEAGPASVNGAATLPSGPAKVGVRADPHQPFALTPVQQAYWVGRRDDRSLGGVGCHVYLEIDSPQLDPERLECAIHALHARHSMLRACFTEWGTQRVADTPAWPGLTVYDHRRQPGDAVEKAVLKIRTALSHRRLEISRGEVLDVQLSRLPHAIDRIHINVDLLACDIQGIRLLLDDLAALYDDPTSLEDLTYTFPQYLADCASDRSEERERSREYWRRRLPELPGGPRLPLAVEPDGVVRPRFQRRTHELTWQEWATLRVRASEHGITPAVLLATAFAEILGRWSSQQHFLLSVPLCDRDQSVHPEADRIVGDFTGLVLLEVDLTRGTGFLERAQAVQRQLHEDIDNAAYTGIDVLRDMIREDGDTPRAAPVVFTCDTEDPLVPDAFAERFGELSWMVSQIPHVWLSSQAYRTREGGVLLAWDAVEELFPEGLLDAMMSGQAALLRDLAAMDWSTRPAAELPAAQRERRKATGAEPRPDPGRLLHQTFFERSRERSDAPALLWGMSGVLTHQTLADQALRIARALYERGIGRGDSVIVTASQRRQQIAAVLGVLAAGGTYMPLSADQPAEHQEWIARVSGARLVLAGTDAPVPGGLPTDVLSIGDALLADPLAAPVPADPEDIAYAIFALGPSAMPRVVEVTHRAAVHTVDDIAKRLDIGPLDRVLAVSAPDSDLAVWDMFGPLTEGGALVLVGEADLRDAFAWLALCERHRVTVWNSVPPLMDMLIAVAETEGLPRSLRLALLSGDWRRTDLERWTRAATHGRCRLVTLGGAAETVIWANTYEMRFVPSQWRAVPFITPLPGQKFRVVDPQGRDSPDWVAGELWIGGSGLAQGYRGDPGLTAERFCEVAGERWFRSGGMGRYWPDGSLEFLGRMGQQLRIEGLPVELDEIEAVLLGHPRSRVRSWYRSVSGAANWSRPSLAPSR</sequence>
<dbReference type="Pfam" id="PF00501">
    <property type="entry name" value="AMP-binding"/>
    <property type="match status" value="1"/>
</dbReference>
<keyword evidence="14" id="KW-1185">Reference proteome</keyword>
<gene>
    <name evidence="13" type="ORF">SVIO_002990</name>
</gene>
<keyword evidence="7" id="KW-0436">Ligase</keyword>
<evidence type="ECO:0000313" key="13">
    <source>
        <dbReference type="EMBL" id="GDY49676.1"/>
    </source>
</evidence>
<feature type="region of interest" description="Disordered" evidence="9">
    <location>
        <begin position="60"/>
        <end position="89"/>
    </location>
</feature>
<feature type="compositionally biased region" description="Basic and acidic residues" evidence="9">
    <location>
        <begin position="537"/>
        <end position="550"/>
    </location>
</feature>
<dbReference type="Gene3D" id="1.10.1200.10">
    <property type="entry name" value="ACP-like"/>
    <property type="match status" value="1"/>
</dbReference>
<comment type="pathway">
    <text evidence="2">Siderophore biosynthesis; mycobactin biosynthesis.</text>
</comment>
<dbReference type="Proteomes" id="UP000301309">
    <property type="component" value="Unassembled WGS sequence"/>
</dbReference>
<dbReference type="SUPFAM" id="SSF52777">
    <property type="entry name" value="CoA-dependent acyltransferases"/>
    <property type="match status" value="2"/>
</dbReference>
<dbReference type="Gene3D" id="3.30.559.10">
    <property type="entry name" value="Chloramphenicol acetyltransferase-like domain"/>
    <property type="match status" value="1"/>
</dbReference>
<dbReference type="AlphaFoldDB" id="A0A4D4KS11"/>
<dbReference type="InterPro" id="IPR000873">
    <property type="entry name" value="AMP-dep_synth/lig_dom"/>
</dbReference>
<evidence type="ECO:0000259" key="10">
    <source>
        <dbReference type="Pfam" id="PF00501"/>
    </source>
</evidence>
<dbReference type="FunFam" id="3.30.559.30:FF:000006">
    <property type="entry name" value="Yersiniabactin polyketide/non-ribosomal peptide synthetase"/>
    <property type="match status" value="1"/>
</dbReference>
<name>A0A4D4KS11_STRVO</name>
<evidence type="ECO:0000256" key="8">
    <source>
        <dbReference type="ARBA" id="ARBA00033440"/>
    </source>
</evidence>
<evidence type="ECO:0000259" key="11">
    <source>
        <dbReference type="Pfam" id="PF00550"/>
    </source>
</evidence>
<evidence type="ECO:0000256" key="5">
    <source>
        <dbReference type="ARBA" id="ARBA00022450"/>
    </source>
</evidence>
<proteinExistence type="inferred from homology"/>
<dbReference type="InterPro" id="IPR023213">
    <property type="entry name" value="CAT-like_dom_sf"/>
</dbReference>
<dbReference type="Gene3D" id="3.30.559.30">
    <property type="entry name" value="Nonribosomal peptide synthetase, condensation domain"/>
    <property type="match status" value="1"/>
</dbReference>
<dbReference type="GO" id="GO:0044550">
    <property type="term" value="P:secondary metabolite biosynthetic process"/>
    <property type="evidence" value="ECO:0007669"/>
    <property type="project" value="TreeGrafter"/>
</dbReference>
<dbReference type="Pfam" id="PF00668">
    <property type="entry name" value="Condensation"/>
    <property type="match status" value="1"/>
</dbReference>
<dbReference type="CDD" id="cd19535">
    <property type="entry name" value="Cyc_NRPS"/>
    <property type="match status" value="1"/>
</dbReference>
<comment type="similarity">
    <text evidence="3">Belongs to the ATP-dependent AMP-binding enzyme family. MbtB subfamily.</text>
</comment>
<evidence type="ECO:0000256" key="4">
    <source>
        <dbReference type="ARBA" id="ARBA00016743"/>
    </source>
</evidence>
<comment type="caution">
    <text evidence="13">The sequence shown here is derived from an EMBL/GenBank/DDBJ whole genome shotgun (WGS) entry which is preliminary data.</text>
</comment>
<dbReference type="Gene3D" id="3.40.50.12780">
    <property type="entry name" value="N-terminal domain of ligase-like"/>
    <property type="match status" value="1"/>
</dbReference>
<evidence type="ECO:0000256" key="3">
    <source>
        <dbReference type="ARBA" id="ARBA00007380"/>
    </source>
</evidence>
<reference evidence="13 14" key="1">
    <citation type="journal article" date="2020" name="Int. J. Syst. Evol. Microbiol.">
        <title>Reclassification of Streptomyces castelarensis and Streptomyces sporoclivatus as later heterotypic synonyms of Streptomyces antimycoticus.</title>
        <authorList>
            <person name="Komaki H."/>
            <person name="Tamura T."/>
        </authorList>
    </citation>
    <scope>NUCLEOTIDE SEQUENCE [LARGE SCALE GENOMIC DNA]</scope>
    <source>
        <strain evidence="13 14">NBRC 13459</strain>
    </source>
</reference>
<accession>A0A4D4KS11</accession>
<evidence type="ECO:0000259" key="12">
    <source>
        <dbReference type="Pfam" id="PF00668"/>
    </source>
</evidence>
<dbReference type="GO" id="GO:0005737">
    <property type="term" value="C:cytoplasm"/>
    <property type="evidence" value="ECO:0007669"/>
    <property type="project" value="TreeGrafter"/>
</dbReference>
<dbReference type="EMBL" id="BJHW01000001">
    <property type="protein sequence ID" value="GDY49676.1"/>
    <property type="molecule type" value="Genomic_DNA"/>
</dbReference>
<dbReference type="SUPFAM" id="SSF56801">
    <property type="entry name" value="Acetyl-CoA synthetase-like"/>
    <property type="match status" value="1"/>
</dbReference>
<dbReference type="Pfam" id="PF00550">
    <property type="entry name" value="PP-binding"/>
    <property type="match status" value="1"/>
</dbReference>
<dbReference type="InterPro" id="IPR009081">
    <property type="entry name" value="PP-bd_ACP"/>
</dbReference>
<dbReference type="GO" id="GO:0000036">
    <property type="term" value="F:acyl carrier activity"/>
    <property type="evidence" value="ECO:0007669"/>
    <property type="project" value="TreeGrafter"/>
</dbReference>
<feature type="domain" description="Condensation" evidence="12">
    <location>
        <begin position="98"/>
        <end position="431"/>
    </location>
</feature>
<dbReference type="GO" id="GO:0031177">
    <property type="term" value="F:phosphopantetheine binding"/>
    <property type="evidence" value="ECO:0007669"/>
    <property type="project" value="TreeGrafter"/>
</dbReference>
<evidence type="ECO:0000256" key="9">
    <source>
        <dbReference type="SAM" id="MobiDB-lite"/>
    </source>
</evidence>
<dbReference type="GO" id="GO:0016874">
    <property type="term" value="F:ligase activity"/>
    <property type="evidence" value="ECO:0007669"/>
    <property type="project" value="UniProtKB-KW"/>
</dbReference>
<feature type="region of interest" description="Disordered" evidence="9">
    <location>
        <begin position="526"/>
        <end position="550"/>
    </location>
</feature>
<evidence type="ECO:0000256" key="1">
    <source>
        <dbReference type="ARBA" id="ARBA00001957"/>
    </source>
</evidence>
<keyword evidence="5" id="KW-0596">Phosphopantetheine</keyword>
<dbReference type="FunFam" id="3.30.559.10:FF:000023">
    <property type="entry name" value="Non-ribosomal peptide synthetase"/>
    <property type="match status" value="1"/>
</dbReference>
<evidence type="ECO:0000313" key="14">
    <source>
        <dbReference type="Proteomes" id="UP000301309"/>
    </source>
</evidence>
<dbReference type="PANTHER" id="PTHR45527:SF10">
    <property type="entry name" value="PYOCHELIN SYNTHASE PCHF"/>
    <property type="match status" value="1"/>
</dbReference>
<dbReference type="InterPro" id="IPR042099">
    <property type="entry name" value="ANL_N_sf"/>
</dbReference>
<dbReference type="GO" id="GO:0043041">
    <property type="term" value="P:amino acid activation for nonribosomal peptide biosynthetic process"/>
    <property type="evidence" value="ECO:0007669"/>
    <property type="project" value="TreeGrafter"/>
</dbReference>
<organism evidence="13 14">
    <name type="scientific">Streptomyces violaceusniger</name>
    <dbReference type="NCBI Taxonomy" id="68280"/>
    <lineage>
        <taxon>Bacteria</taxon>
        <taxon>Bacillati</taxon>
        <taxon>Actinomycetota</taxon>
        <taxon>Actinomycetes</taxon>
        <taxon>Kitasatosporales</taxon>
        <taxon>Streptomycetaceae</taxon>
        <taxon>Streptomyces</taxon>
        <taxon>Streptomyces violaceusniger group</taxon>
    </lineage>
</organism>
<keyword evidence="6" id="KW-0597">Phosphoprotein</keyword>
<evidence type="ECO:0000256" key="2">
    <source>
        <dbReference type="ARBA" id="ARBA00005102"/>
    </source>
</evidence>
<dbReference type="InterPro" id="IPR057737">
    <property type="entry name" value="Condensation_MtbB-like"/>
</dbReference>
<comment type="cofactor">
    <cofactor evidence="1">
        <name>pantetheine 4'-phosphate</name>
        <dbReference type="ChEBI" id="CHEBI:47942"/>
    </cofactor>
</comment>
<dbReference type="InterPro" id="IPR001242">
    <property type="entry name" value="Condensation_dom"/>
</dbReference>
<feature type="domain" description="Carrier" evidence="11">
    <location>
        <begin position="2"/>
        <end position="43"/>
    </location>
</feature>
<evidence type="ECO:0000256" key="7">
    <source>
        <dbReference type="ARBA" id="ARBA00022598"/>
    </source>
</evidence>
<evidence type="ECO:0000256" key="6">
    <source>
        <dbReference type="ARBA" id="ARBA00022553"/>
    </source>
</evidence>
<dbReference type="PANTHER" id="PTHR45527">
    <property type="entry name" value="NONRIBOSOMAL PEPTIDE SYNTHETASE"/>
    <property type="match status" value="1"/>
</dbReference>